<gene>
    <name evidence="2" type="ORF">RF11_04940</name>
</gene>
<dbReference type="OrthoDB" id="2266637at2759"/>
<dbReference type="EMBL" id="JWZT01002212">
    <property type="protein sequence ID" value="KII70035.1"/>
    <property type="molecule type" value="Genomic_DNA"/>
</dbReference>
<dbReference type="Pfam" id="PF13358">
    <property type="entry name" value="DDE_3"/>
    <property type="match status" value="1"/>
</dbReference>
<dbReference type="Gene3D" id="3.30.420.10">
    <property type="entry name" value="Ribonuclease H-like superfamily/Ribonuclease H"/>
    <property type="match status" value="1"/>
</dbReference>
<evidence type="ECO:0000313" key="3">
    <source>
        <dbReference type="Proteomes" id="UP000031668"/>
    </source>
</evidence>
<dbReference type="InterPro" id="IPR036397">
    <property type="entry name" value="RNaseH_sf"/>
</dbReference>
<dbReference type="AlphaFoldDB" id="A0A0C2N106"/>
<dbReference type="GO" id="GO:0003676">
    <property type="term" value="F:nucleic acid binding"/>
    <property type="evidence" value="ECO:0007669"/>
    <property type="project" value="InterPro"/>
</dbReference>
<dbReference type="Proteomes" id="UP000031668">
    <property type="component" value="Unassembled WGS sequence"/>
</dbReference>
<evidence type="ECO:0000313" key="2">
    <source>
        <dbReference type="EMBL" id="KII70035.1"/>
    </source>
</evidence>
<accession>A0A0C2N106</accession>
<protein>
    <recommendedName>
        <fullName evidence="1">Tc1-like transposase DDE domain-containing protein</fullName>
    </recommendedName>
</protein>
<sequence length="111" mass="13142">MNRYGVLYNEINNRVHNLERFLKYINDVLRHIEPKNTTNTRCVAIMDKVRFHKMSTIIEAFHIKGHEISYSPPYSSCLNPIEESCRPENETELFNYMSDRLSTRTLKDCDA</sequence>
<evidence type="ECO:0000259" key="1">
    <source>
        <dbReference type="Pfam" id="PF13358"/>
    </source>
</evidence>
<reference evidence="2 3" key="1">
    <citation type="journal article" date="2014" name="Genome Biol. Evol.">
        <title>The genome of the myxosporean Thelohanellus kitauei shows adaptations to nutrient acquisition within its fish host.</title>
        <authorList>
            <person name="Yang Y."/>
            <person name="Xiong J."/>
            <person name="Zhou Z."/>
            <person name="Huo F."/>
            <person name="Miao W."/>
            <person name="Ran C."/>
            <person name="Liu Y."/>
            <person name="Zhang J."/>
            <person name="Feng J."/>
            <person name="Wang M."/>
            <person name="Wang M."/>
            <person name="Wang L."/>
            <person name="Yao B."/>
        </authorList>
    </citation>
    <scope>NUCLEOTIDE SEQUENCE [LARGE SCALE GENOMIC DNA]</scope>
    <source>
        <strain evidence="2">Wuqing</strain>
    </source>
</reference>
<comment type="caution">
    <text evidence="2">The sequence shown here is derived from an EMBL/GenBank/DDBJ whole genome shotgun (WGS) entry which is preliminary data.</text>
</comment>
<name>A0A0C2N106_THEKT</name>
<feature type="domain" description="Tc1-like transposase DDE" evidence="1">
    <location>
        <begin position="17"/>
        <end position="83"/>
    </location>
</feature>
<proteinExistence type="predicted"/>
<dbReference type="InterPro" id="IPR038717">
    <property type="entry name" value="Tc1-like_DDE_dom"/>
</dbReference>
<organism evidence="2 3">
    <name type="scientific">Thelohanellus kitauei</name>
    <name type="common">Myxosporean</name>
    <dbReference type="NCBI Taxonomy" id="669202"/>
    <lineage>
        <taxon>Eukaryota</taxon>
        <taxon>Metazoa</taxon>
        <taxon>Cnidaria</taxon>
        <taxon>Myxozoa</taxon>
        <taxon>Myxosporea</taxon>
        <taxon>Bivalvulida</taxon>
        <taxon>Platysporina</taxon>
        <taxon>Myxobolidae</taxon>
        <taxon>Thelohanellus</taxon>
    </lineage>
</organism>
<keyword evidence="3" id="KW-1185">Reference proteome</keyword>